<comment type="similarity">
    <text evidence="2 6">Belongs to the CSM3 family.</text>
</comment>
<comment type="function">
    <text evidence="6">Plays an important role in the control of DNA replication and the maintenance of replication fork stability.</text>
</comment>
<feature type="region of interest" description="Disordered" evidence="7">
    <location>
        <begin position="413"/>
        <end position="519"/>
    </location>
</feature>
<organism evidence="9 10">
    <name type="scientific">Lunasporangiospora selenospora</name>
    <dbReference type="NCBI Taxonomy" id="979761"/>
    <lineage>
        <taxon>Eukaryota</taxon>
        <taxon>Fungi</taxon>
        <taxon>Fungi incertae sedis</taxon>
        <taxon>Mucoromycota</taxon>
        <taxon>Mortierellomycotina</taxon>
        <taxon>Mortierellomycetes</taxon>
        <taxon>Mortierellales</taxon>
        <taxon>Mortierellaceae</taxon>
        <taxon>Lunasporangiospora</taxon>
    </lineage>
</organism>
<sequence>MDDIQLEDEPFETFDDYDDYEDQMMQEAERRDHLAQGSNSSSALPPQRDFLALLQTDREQQEQAYEQGRVQQEQAKRAGASRPIGSGAAGSGAIEDLSKVNVIKKRAKLVKLDSEKLLGERGLPLLLENGKRFKIRHKYKDTTEKNQNAKNNLGDLMRLYQTWAHNLFPKATFRDFILQAESKCKSDKQIRSTMNGWKDAYWDQKKAERQTREEAERAENDTERQHNDIWDNREQEISTGNDQEMGLGISTAAIGSSSSPLPSSSTPQYPLFSPGAGLNARPNTYTASASRKGKERATDDPSAAMRRALSDDEDDDYSSTLNRMRVSMNLGTQESNPSYGQIGASERISTLGKKPVDAMDQDHEHGDINLGHKNEIDIDNYNSDVDDDDDDEPLFSHRALKMMRGGRNADEMMTGPEDSATLTLTIPDSVLEESLQEENPGPKSDMDGSFNSSMPTHPAPIQLHLSLSQLPSGELLPKPDELQLEQESQTEVQDDEDAEIGSRRTRPKRPILLSDSEDE</sequence>
<dbReference type="InterPro" id="IPR012923">
    <property type="entry name" value="Csm3"/>
</dbReference>
<evidence type="ECO:0000313" key="10">
    <source>
        <dbReference type="Proteomes" id="UP000780801"/>
    </source>
</evidence>
<comment type="subcellular location">
    <subcellularLocation>
        <location evidence="1 6">Nucleus</location>
    </subcellularLocation>
</comment>
<dbReference type="InterPro" id="IPR040038">
    <property type="entry name" value="TIPIN/Csm3/Swi3"/>
</dbReference>
<protein>
    <recommendedName>
        <fullName evidence="6">Chromosome segregation in meiosis protein</fullName>
    </recommendedName>
</protein>
<proteinExistence type="inferred from homology"/>
<keyword evidence="5 6" id="KW-0131">Cell cycle</keyword>
<dbReference type="GO" id="GO:0000076">
    <property type="term" value="P:DNA replication checkpoint signaling"/>
    <property type="evidence" value="ECO:0007669"/>
    <property type="project" value="UniProtKB-UniRule"/>
</dbReference>
<dbReference type="GO" id="GO:0043111">
    <property type="term" value="P:replication fork arrest"/>
    <property type="evidence" value="ECO:0007669"/>
    <property type="project" value="TreeGrafter"/>
</dbReference>
<keyword evidence="4 6" id="KW-0539">Nucleus</keyword>
<keyword evidence="10" id="KW-1185">Reference proteome</keyword>
<dbReference type="Pfam" id="PF07962">
    <property type="entry name" value="Swi3"/>
    <property type="match status" value="1"/>
</dbReference>
<dbReference type="GO" id="GO:0003677">
    <property type="term" value="F:DNA binding"/>
    <property type="evidence" value="ECO:0007669"/>
    <property type="project" value="TreeGrafter"/>
</dbReference>
<dbReference type="GO" id="GO:0006974">
    <property type="term" value="P:DNA damage response"/>
    <property type="evidence" value="ECO:0007669"/>
    <property type="project" value="UniProtKB-KW"/>
</dbReference>
<feature type="region of interest" description="Disordered" evidence="7">
    <location>
        <begin position="208"/>
        <end position="234"/>
    </location>
</feature>
<dbReference type="GO" id="GO:0031298">
    <property type="term" value="C:replication fork protection complex"/>
    <property type="evidence" value="ECO:0007669"/>
    <property type="project" value="TreeGrafter"/>
</dbReference>
<evidence type="ECO:0000256" key="3">
    <source>
        <dbReference type="ARBA" id="ARBA00022763"/>
    </source>
</evidence>
<feature type="domain" description="Chromosome segregation in meiosis protein 3" evidence="8">
    <location>
        <begin position="111"/>
        <end position="200"/>
    </location>
</feature>
<feature type="region of interest" description="Disordered" evidence="7">
    <location>
        <begin position="28"/>
        <end position="91"/>
    </location>
</feature>
<evidence type="ECO:0000259" key="8">
    <source>
        <dbReference type="Pfam" id="PF07962"/>
    </source>
</evidence>
<feature type="region of interest" description="Disordered" evidence="7">
    <location>
        <begin position="252"/>
        <end position="318"/>
    </location>
</feature>
<feature type="compositionally biased region" description="Low complexity" evidence="7">
    <location>
        <begin position="252"/>
        <end position="267"/>
    </location>
</feature>
<comment type="caution">
    <text evidence="9">The sequence shown here is derived from an EMBL/GenBank/DDBJ whole genome shotgun (WGS) entry which is preliminary data.</text>
</comment>
<feature type="compositionally biased region" description="Low complexity" evidence="7">
    <location>
        <begin position="77"/>
        <end position="91"/>
    </location>
</feature>
<dbReference type="AlphaFoldDB" id="A0A9P6FYQ4"/>
<evidence type="ECO:0000313" key="9">
    <source>
        <dbReference type="EMBL" id="KAF9584053.1"/>
    </source>
</evidence>
<dbReference type="OrthoDB" id="437078at2759"/>
<dbReference type="PANTHER" id="PTHR13220:SF11">
    <property type="entry name" value="TIMELESS-INTERACTING PROTEIN"/>
    <property type="match status" value="1"/>
</dbReference>
<keyword evidence="3 6" id="KW-0227">DNA damage</keyword>
<accession>A0A9P6FYQ4</accession>
<evidence type="ECO:0000256" key="4">
    <source>
        <dbReference type="ARBA" id="ARBA00023242"/>
    </source>
</evidence>
<dbReference type="GO" id="GO:0031297">
    <property type="term" value="P:replication fork processing"/>
    <property type="evidence" value="ECO:0007669"/>
    <property type="project" value="UniProtKB-UniRule"/>
</dbReference>
<evidence type="ECO:0000256" key="1">
    <source>
        <dbReference type="ARBA" id="ARBA00004123"/>
    </source>
</evidence>
<evidence type="ECO:0000256" key="7">
    <source>
        <dbReference type="SAM" id="MobiDB-lite"/>
    </source>
</evidence>
<dbReference type="PANTHER" id="PTHR13220">
    <property type="entry name" value="TIMELESS INTERACTING-RELATED"/>
    <property type="match status" value="1"/>
</dbReference>
<evidence type="ECO:0000256" key="2">
    <source>
        <dbReference type="ARBA" id="ARBA00006075"/>
    </source>
</evidence>
<dbReference type="EMBL" id="JAABOA010000514">
    <property type="protein sequence ID" value="KAF9584053.1"/>
    <property type="molecule type" value="Genomic_DNA"/>
</dbReference>
<name>A0A9P6FYQ4_9FUNG</name>
<evidence type="ECO:0000256" key="6">
    <source>
        <dbReference type="RuleBase" id="RU366049"/>
    </source>
</evidence>
<reference evidence="9" key="1">
    <citation type="journal article" date="2020" name="Fungal Divers.">
        <title>Resolving the Mortierellaceae phylogeny through synthesis of multi-gene phylogenetics and phylogenomics.</title>
        <authorList>
            <person name="Vandepol N."/>
            <person name="Liber J."/>
            <person name="Desiro A."/>
            <person name="Na H."/>
            <person name="Kennedy M."/>
            <person name="Barry K."/>
            <person name="Grigoriev I.V."/>
            <person name="Miller A.N."/>
            <person name="O'Donnell K."/>
            <person name="Stajich J.E."/>
            <person name="Bonito G."/>
        </authorList>
    </citation>
    <scope>NUCLEOTIDE SEQUENCE</scope>
    <source>
        <strain evidence="9">KOD1015</strain>
    </source>
</reference>
<gene>
    <name evidence="9" type="primary">CSM3</name>
    <name evidence="9" type="ORF">BGW38_007724</name>
</gene>
<evidence type="ECO:0000256" key="5">
    <source>
        <dbReference type="ARBA" id="ARBA00023306"/>
    </source>
</evidence>
<dbReference type="Proteomes" id="UP000780801">
    <property type="component" value="Unassembled WGS sequence"/>
</dbReference>